<dbReference type="PANTHER" id="PTHR35984">
    <property type="entry name" value="PERIPLASMIC SERINE PROTEASE"/>
    <property type="match status" value="1"/>
</dbReference>
<protein>
    <submittedName>
        <fullName evidence="2">Uncharacterized protein</fullName>
    </submittedName>
</protein>
<evidence type="ECO:0000313" key="2">
    <source>
        <dbReference type="EMBL" id="SPE26249.1"/>
    </source>
</evidence>
<evidence type="ECO:0000313" key="3">
    <source>
        <dbReference type="Proteomes" id="UP000239735"/>
    </source>
</evidence>
<dbReference type="InterPro" id="IPR029045">
    <property type="entry name" value="ClpP/crotonase-like_dom_sf"/>
</dbReference>
<dbReference type="GO" id="GO:0016020">
    <property type="term" value="C:membrane"/>
    <property type="evidence" value="ECO:0007669"/>
    <property type="project" value="InterPro"/>
</dbReference>
<sequence length="348" mass="37959">MASSGILQGIEGNGAEAVTAPAGSNNVAGHNPQPPTAPAPPATPKKYCASIFPTVKPELDRGFAAAIGQLESALGYPVWLILESDSGPFSSIDDDLYEAFYASRSEIERSHLGLMIHSSGGDATAAFKIARLFQRRARPLTTIIPKYAKSAATLMALAGSTIIKAEDAEFGPLDVQVMDLEREEYGSALNAVQSLERINAFSLTVIDQLTPLLMSRSGRRLDVVLPMVMDYTVKLVRPLLEKIDTVDFTRRSRELKVAEEYALRLMKSSYSFEEAKRIAQHLVDQYPTHEFVIDREECKMRLRSGTGTTYGIGLKLEDTSPEVNAALDLIIPFLGNLNVIGRVKEVAA</sequence>
<dbReference type="AlphaFoldDB" id="A0A2N9LSP4"/>
<dbReference type="EMBL" id="OKRB01000113">
    <property type="protein sequence ID" value="SPE26249.1"/>
    <property type="molecule type" value="Genomic_DNA"/>
</dbReference>
<dbReference type="Pfam" id="PF01972">
    <property type="entry name" value="SDH_protease"/>
    <property type="match status" value="1"/>
</dbReference>
<dbReference type="Proteomes" id="UP000239735">
    <property type="component" value="Unassembled WGS sequence"/>
</dbReference>
<organism evidence="2 3">
    <name type="scientific">Candidatus Sulfuritelmatomonas gaucii</name>
    <dbReference type="NCBI Taxonomy" id="2043161"/>
    <lineage>
        <taxon>Bacteria</taxon>
        <taxon>Pseudomonadati</taxon>
        <taxon>Acidobacteriota</taxon>
        <taxon>Terriglobia</taxon>
        <taxon>Terriglobales</taxon>
        <taxon>Acidobacteriaceae</taxon>
        <taxon>Candidatus Sulfuritelmatomonas</taxon>
    </lineage>
</organism>
<name>A0A2N9LSP4_9BACT</name>
<evidence type="ECO:0000256" key="1">
    <source>
        <dbReference type="SAM" id="MobiDB-lite"/>
    </source>
</evidence>
<dbReference type="OrthoDB" id="1493005at2"/>
<reference evidence="3" key="1">
    <citation type="submission" date="2018-02" db="EMBL/GenBank/DDBJ databases">
        <authorList>
            <person name="Hausmann B."/>
        </authorList>
    </citation>
    <scope>NUCLEOTIDE SEQUENCE [LARGE SCALE GENOMIC DNA]</scope>
    <source>
        <strain evidence="3">Peat soil MAG SbA5</strain>
    </source>
</reference>
<feature type="compositionally biased region" description="Pro residues" evidence="1">
    <location>
        <begin position="32"/>
        <end position="42"/>
    </location>
</feature>
<gene>
    <name evidence="2" type="ORF">SBA5_540006</name>
</gene>
<dbReference type="InterPro" id="IPR002825">
    <property type="entry name" value="Pept_S49_ser-pept_pro"/>
</dbReference>
<accession>A0A2N9LSP4</accession>
<feature type="region of interest" description="Disordered" evidence="1">
    <location>
        <begin position="17"/>
        <end position="42"/>
    </location>
</feature>
<proteinExistence type="predicted"/>
<dbReference type="Gene3D" id="3.90.226.10">
    <property type="entry name" value="2-enoyl-CoA Hydratase, Chain A, domain 1"/>
    <property type="match status" value="1"/>
</dbReference>
<dbReference type="PANTHER" id="PTHR35984:SF1">
    <property type="entry name" value="PERIPLASMIC SERINE PROTEASE"/>
    <property type="match status" value="1"/>
</dbReference>
<dbReference type="SUPFAM" id="SSF52096">
    <property type="entry name" value="ClpP/crotonase"/>
    <property type="match status" value="1"/>
</dbReference>